<proteinExistence type="predicted"/>
<dbReference type="PANTHER" id="PTHR33129">
    <property type="entry name" value="PROTEIN KINASE DOMAIN-CONTAINING PROTEIN-RELATED"/>
    <property type="match status" value="1"/>
</dbReference>
<comment type="caution">
    <text evidence="5">The sequence shown here is derived from an EMBL/GenBank/DDBJ whole genome shotgun (WGS) entry which is preliminary data.</text>
</comment>
<dbReference type="InterPro" id="IPR045379">
    <property type="entry name" value="Crinkler_N"/>
</dbReference>
<evidence type="ECO:0000256" key="3">
    <source>
        <dbReference type="ARBA" id="ARBA00022525"/>
    </source>
</evidence>
<evidence type="ECO:0000256" key="2">
    <source>
        <dbReference type="ARBA" id="ARBA00004613"/>
    </source>
</evidence>
<evidence type="ECO:0000313" key="7">
    <source>
        <dbReference type="Proteomes" id="UP000481153"/>
    </source>
</evidence>
<sequence length="442" mass="50340">MLRVNCIVVGKGNPFTVDVDGEKTVDDLKNAIIETSSHCRDATDLTLYRAFENKNDLKLDSPFIKRLKDGEIPDEVKSLLVEDMDSTTPLDEALKLPLDLNEIHVLVVVGEEKPRKKIKQNTTPRVEWFPSDLIKIDAGEIDEYEWLVMLYGQTFEILDFDEDDVEIMDMHYFEMEFPVLMVNPGTTQVFVRPCYEELFKLLMENINERVSSVGVKGTSGVGKSFFYVYCVFRLTLEPIDGRLLVINCADRFYVFEDNAFRFVSSDDEIEHYRCDKNVIRLIDGQSTKLLSWSGVSILFSSPDSPGYKSFLSHNAVEYVMPPWTYRELQICCQITDLSAKEVDERYAVFGGRASVVFSKTSLPDIDDVVGALSMKDTMSMLTAVKMSDESKFPSVLHMFPKHEHKRPYRGAVLTFASSAIAQKVYDKLQASCHGNLMSILFK</sequence>
<gene>
    <name evidence="5" type="ORF">Ae201684_018473</name>
    <name evidence="6" type="ORF">Ae201684_018474</name>
</gene>
<dbReference type="Proteomes" id="UP000481153">
    <property type="component" value="Unassembled WGS sequence"/>
</dbReference>
<keyword evidence="3" id="KW-0964">Secreted</keyword>
<evidence type="ECO:0000313" key="6">
    <source>
        <dbReference type="EMBL" id="KAF0722405.1"/>
    </source>
</evidence>
<dbReference type="EMBL" id="VJMJ01000336">
    <property type="protein sequence ID" value="KAF0722405.1"/>
    <property type="molecule type" value="Genomic_DNA"/>
</dbReference>
<dbReference type="AlphaFoldDB" id="A0A6G0W5R5"/>
<reference evidence="5 7" key="1">
    <citation type="submission" date="2019-07" db="EMBL/GenBank/DDBJ databases">
        <title>Genomics analysis of Aphanomyces spp. identifies a new class of oomycete effector associated with host adaptation.</title>
        <authorList>
            <person name="Gaulin E."/>
        </authorList>
    </citation>
    <scope>NUCLEOTIDE SEQUENCE [LARGE SCALE GENOMIC DNA]</scope>
    <source>
        <strain evidence="5 7">ATCC 201684</strain>
    </source>
</reference>
<accession>A0A6G0W5R5</accession>
<dbReference type="Pfam" id="PF20147">
    <property type="entry name" value="Crinkler"/>
    <property type="match status" value="1"/>
</dbReference>
<keyword evidence="7" id="KW-1185">Reference proteome</keyword>
<dbReference type="PANTHER" id="PTHR33129:SF1">
    <property type="entry name" value="ATP-BINDING PROTEIN"/>
    <property type="match status" value="1"/>
</dbReference>
<dbReference type="EMBL" id="VJMJ01000336">
    <property type="protein sequence ID" value="KAF0722404.1"/>
    <property type="molecule type" value="Genomic_DNA"/>
</dbReference>
<dbReference type="GO" id="GO:0005576">
    <property type="term" value="C:extracellular region"/>
    <property type="evidence" value="ECO:0007669"/>
    <property type="project" value="UniProtKB-SubCell"/>
</dbReference>
<comment type="subcellular location">
    <subcellularLocation>
        <location evidence="1">Host cell</location>
    </subcellularLocation>
    <subcellularLocation>
        <location evidence="2">Secreted</location>
    </subcellularLocation>
</comment>
<dbReference type="GO" id="GO:0043657">
    <property type="term" value="C:host cell"/>
    <property type="evidence" value="ECO:0007669"/>
    <property type="project" value="UniProtKB-SubCell"/>
</dbReference>
<evidence type="ECO:0000313" key="5">
    <source>
        <dbReference type="EMBL" id="KAF0722404.1"/>
    </source>
</evidence>
<evidence type="ECO:0000259" key="4">
    <source>
        <dbReference type="Pfam" id="PF20147"/>
    </source>
</evidence>
<evidence type="ECO:0000256" key="1">
    <source>
        <dbReference type="ARBA" id="ARBA00004340"/>
    </source>
</evidence>
<dbReference type="InterPro" id="IPR052980">
    <property type="entry name" value="Crinkler_effector"/>
</dbReference>
<name>A0A6G0W5R5_9STRA</name>
<organism evidence="5 7">
    <name type="scientific">Aphanomyces euteiches</name>
    <dbReference type="NCBI Taxonomy" id="100861"/>
    <lineage>
        <taxon>Eukaryota</taxon>
        <taxon>Sar</taxon>
        <taxon>Stramenopiles</taxon>
        <taxon>Oomycota</taxon>
        <taxon>Saprolegniomycetes</taxon>
        <taxon>Saprolegniales</taxon>
        <taxon>Verrucalvaceae</taxon>
        <taxon>Aphanomyces</taxon>
    </lineage>
</organism>
<dbReference type="VEuPathDB" id="FungiDB:AeMF1_014257"/>
<protein>
    <recommendedName>
        <fullName evidence="4">Crinkler effector protein N-terminal domain-containing protein</fullName>
    </recommendedName>
</protein>
<feature type="domain" description="Crinkler effector protein N-terminal" evidence="4">
    <location>
        <begin position="3"/>
        <end position="108"/>
    </location>
</feature>